<name>A0A5J4QRD7_9ZZZZ</name>
<feature type="non-terminal residue" evidence="1">
    <location>
        <position position="1"/>
    </location>
</feature>
<dbReference type="EMBL" id="SNRY01002566">
    <property type="protein sequence ID" value="KAA6324467.1"/>
    <property type="molecule type" value="Genomic_DNA"/>
</dbReference>
<proteinExistence type="predicted"/>
<dbReference type="AlphaFoldDB" id="A0A5J4QRD7"/>
<protein>
    <submittedName>
        <fullName evidence="1">TonB-dependent receptor SusC</fullName>
    </submittedName>
</protein>
<sequence>FIVGMFNPFVDNYKQESENRSQYASYKKSNYINESSHMLLVRFAWNFSFGRTFKADQKRLNNSDDDSGVMSTGK</sequence>
<gene>
    <name evidence="1" type="ORF">EZS27_026213</name>
</gene>
<accession>A0A5J4QRD7</accession>
<evidence type="ECO:0000313" key="1">
    <source>
        <dbReference type="EMBL" id="KAA6324467.1"/>
    </source>
</evidence>
<keyword evidence="1" id="KW-0675">Receptor</keyword>
<organism evidence="1">
    <name type="scientific">termite gut metagenome</name>
    <dbReference type="NCBI Taxonomy" id="433724"/>
    <lineage>
        <taxon>unclassified sequences</taxon>
        <taxon>metagenomes</taxon>
        <taxon>organismal metagenomes</taxon>
    </lineage>
</organism>
<reference evidence="1" key="1">
    <citation type="submission" date="2019-03" db="EMBL/GenBank/DDBJ databases">
        <title>Single cell metagenomics reveals metabolic interactions within the superorganism composed of flagellate Streblomastix strix and complex community of Bacteroidetes bacteria on its surface.</title>
        <authorList>
            <person name="Treitli S.C."/>
            <person name="Kolisko M."/>
            <person name="Husnik F."/>
            <person name="Keeling P."/>
            <person name="Hampl V."/>
        </authorList>
    </citation>
    <scope>NUCLEOTIDE SEQUENCE</scope>
    <source>
        <strain evidence="1">STM</strain>
    </source>
</reference>
<comment type="caution">
    <text evidence="1">The sequence shown here is derived from an EMBL/GenBank/DDBJ whole genome shotgun (WGS) entry which is preliminary data.</text>
</comment>